<gene>
    <name evidence="3" type="ORF">FSB_LOCUS29247</name>
</gene>
<dbReference type="GO" id="GO:0010073">
    <property type="term" value="P:meristem maintenance"/>
    <property type="evidence" value="ECO:0007669"/>
    <property type="project" value="InterPro"/>
</dbReference>
<dbReference type="InterPro" id="IPR019557">
    <property type="entry name" value="AminoTfrase-like_pln_mobile"/>
</dbReference>
<evidence type="ECO:0000259" key="2">
    <source>
        <dbReference type="Pfam" id="PF10536"/>
    </source>
</evidence>
<feature type="domain" description="Aminotransferase-like plant mobile" evidence="2">
    <location>
        <begin position="198"/>
        <end position="304"/>
    </location>
</feature>
<dbReference type="InterPro" id="IPR044824">
    <property type="entry name" value="MAIN-like"/>
</dbReference>
<reference evidence="3" key="1">
    <citation type="submission" date="2018-02" db="EMBL/GenBank/DDBJ databases">
        <authorList>
            <person name="Cohen D.B."/>
            <person name="Kent A.D."/>
        </authorList>
    </citation>
    <scope>NUCLEOTIDE SEQUENCE</scope>
</reference>
<dbReference type="AlphaFoldDB" id="A0A2N9GP90"/>
<name>A0A2N9GP90_FAGSY</name>
<sequence length="1042" mass="114210">MSTPPKSPFMGSIRLSSQPPKVLMKKENLTASGSAERSQGGSVEGRSMAIKGFASHRVTIPGGKGTIMVAVGCVSHGAVDPMVKEVMVLEVVGGDPEVGTEEVIKASPLRVGTQVAPFSSSVMMMVNIGTARPLRDPWYQMKGLFPAVPPTTSMTVSSMYWVSREFFGFIEEAWIPDSEGLVDLQIKRGVLKPKAGVFKAIVILRALNMYRDVARTRHLVRRWCPATHTFFLAWGEFTVTIEDVTNLLMLPILSDVDPIRLRSTAAESVIEEELIEGRSDESEKYIRRAAFVAFWFTKFVFCEHPHYAMQPSVFRKFKDVTAKFEKMHSVIADKCVGFKQGFPIIFKWSGAKGLTGLMDSLDKETGFTWRPYSNLVSGFASRSSLLLMHGFAIGAFRLKEGDMTRISYLASVKVGWLLVWSSHGIKYIAYCTHRVTSTLPQVLYPGPSRVGACTKHMHDYLARVMGIFVEYVRGGTPSDIPVPGLRVEPPSNFRILRNVASGNGYSSRQGASYAEWHEEKSKKGKRVAEESLVVPTNLSKEGKKKARVHMAPATSFPITSINVLATSEPVSHFTVVTRGRKDEKGSRDLPIDLSAGDKSPSGSKETSAKAVKAFARDVNATVDVGNTLIEEGVHVNATTKEFSTLNESNINIYEPEGLVDPARGGLIVEGGTAGIDLDIDMAGDDGVETAGAQTELAPMAGVELLPMIESTKVVEPATIAGRLAEELSRPFNSDDYFAGLNAFLNTMRPSYVGLPMIRDKLIAHATPTSEGVVDPNNLALVPYGGTPATVSGDGTSSNDFERLRGDMLDQDAQDPYNDMDNNLVVRKVPAPFSGEVVDTSSSSSEGIEVSPARGDDLDLTLRVPYSRLHEGLMRTMAGEETSASFPLAVGGVVLSEGSTISTAEGLTQFLEDSTKEIYNDHNPRHFWVFEESFVSFLRFQVLSGCLSILESLHKRFGNFTSGFKFGCGSGNFYLYLLSSVLCDMRRTQLELVTERKLQDWRGVVRELIDLGFAVDFLLKRICEVARMYFGRKAFVEAEAINS</sequence>
<evidence type="ECO:0000256" key="1">
    <source>
        <dbReference type="SAM" id="MobiDB-lite"/>
    </source>
</evidence>
<accession>A0A2N9GP90</accession>
<dbReference type="Pfam" id="PF10536">
    <property type="entry name" value="PMD"/>
    <property type="match status" value="1"/>
</dbReference>
<dbReference type="PANTHER" id="PTHR46033">
    <property type="entry name" value="PROTEIN MAIN-LIKE 2"/>
    <property type="match status" value="1"/>
</dbReference>
<proteinExistence type="predicted"/>
<dbReference type="EMBL" id="OIVN01002190">
    <property type="protein sequence ID" value="SPD01365.1"/>
    <property type="molecule type" value="Genomic_DNA"/>
</dbReference>
<feature type="compositionally biased region" description="Basic and acidic residues" evidence="1">
    <location>
        <begin position="579"/>
        <end position="590"/>
    </location>
</feature>
<dbReference type="PANTHER" id="PTHR46033:SF80">
    <property type="entry name" value="PROTEIN MAIN-LIKE 2-LIKE"/>
    <property type="match status" value="1"/>
</dbReference>
<organism evidence="3">
    <name type="scientific">Fagus sylvatica</name>
    <name type="common">Beechnut</name>
    <dbReference type="NCBI Taxonomy" id="28930"/>
    <lineage>
        <taxon>Eukaryota</taxon>
        <taxon>Viridiplantae</taxon>
        <taxon>Streptophyta</taxon>
        <taxon>Embryophyta</taxon>
        <taxon>Tracheophyta</taxon>
        <taxon>Spermatophyta</taxon>
        <taxon>Magnoliopsida</taxon>
        <taxon>eudicotyledons</taxon>
        <taxon>Gunneridae</taxon>
        <taxon>Pentapetalae</taxon>
        <taxon>rosids</taxon>
        <taxon>fabids</taxon>
        <taxon>Fagales</taxon>
        <taxon>Fagaceae</taxon>
        <taxon>Fagus</taxon>
    </lineage>
</organism>
<feature type="region of interest" description="Disordered" evidence="1">
    <location>
        <begin position="576"/>
        <end position="604"/>
    </location>
</feature>
<evidence type="ECO:0000313" key="3">
    <source>
        <dbReference type="EMBL" id="SPD01365.1"/>
    </source>
</evidence>
<protein>
    <recommendedName>
        <fullName evidence="2">Aminotransferase-like plant mobile domain-containing protein</fullName>
    </recommendedName>
</protein>